<dbReference type="Proteomes" id="UP000790709">
    <property type="component" value="Unassembled WGS sequence"/>
</dbReference>
<proteinExistence type="predicted"/>
<keyword evidence="2" id="KW-1185">Reference proteome</keyword>
<name>A0ACB8BUA5_9AGAM</name>
<sequence length="877" mass="96831">MLAAQYLVLVLRLVRSYLSSCASSRPIARLLLLLSSLRQRLFRRKPTPRHSLTTVSEDLHLGRMANSALPGAGHALRGIVVCPSLVPPDQGRPHGADPPSPSDVPYHDIGSSTHLTPHSPRPMRKLTHIDIPAATGSQTSLASNHLDAEGTASIHRPSSAASNDTRTTTGVAWLNATPEEQGLRQRPRSPVLANVLPAQDAEGYWPTGSPLRPSTSRTSSRRNLAVPTPSVRFDNDLSRPQSPASFNSRTSLNSRASGRSTYRRHDGPSPRPLSNLRPASTPTLGHESHIGSSTLRASPAHLVAPPSNDHPDQPGDPVIVTIGPRMWPMSTIGVNRYDRSAVPGGVIDPQTSDHSITALTIEYPSHEGSIPDGWSAHVHPEGARYFLHEETRTFTELDICDPEIFEDIDYYTHYLHEALRQTIRDENLPLAYEEIELVLEPKCDEYGVLCCYYFVNPRGRCLFWLQDYDACLILQDCKGVTSLSHKKFAVQAQYWKHWDLFPNMCQVTQAIVDELRDMMLHASCDHLTSNRSPAPFSADELKTQLPIVDGIKVDSMGDKHHSAIIVARNKYMNFHGQQGARLCFDQTVHGWSYKRSKIMRTVAPLLFNAPNAHIRALHAIFVDQITSISTWNKFTTKLNSELQDFNLMATVLLNANVGFLAIQTVDNGGGRALTQIASYMSLVASFGSIVLGLTFVRHNRTSGRDTAHEAAKFLQKMNHEKHGLEKLAIAYSLPYALLMWGMVFFLIAFSIEWCKPGDIPSRVPVGLVLFAVCALIIWCAYIAGDERERPRETAIASSPELTAEPEEYRSSPVQPSPSLLSRLRGSLKSRRSSDSPIELGQTNTPAIQLRRATGDVGAMSIAERNSTGSAEILNHPT</sequence>
<gene>
    <name evidence="1" type="ORF">BV22DRAFT_1044561</name>
</gene>
<organism evidence="1 2">
    <name type="scientific">Leucogyrophana mollusca</name>
    <dbReference type="NCBI Taxonomy" id="85980"/>
    <lineage>
        <taxon>Eukaryota</taxon>
        <taxon>Fungi</taxon>
        <taxon>Dikarya</taxon>
        <taxon>Basidiomycota</taxon>
        <taxon>Agaricomycotina</taxon>
        <taxon>Agaricomycetes</taxon>
        <taxon>Agaricomycetidae</taxon>
        <taxon>Boletales</taxon>
        <taxon>Boletales incertae sedis</taxon>
        <taxon>Leucogyrophana</taxon>
    </lineage>
</organism>
<dbReference type="EMBL" id="MU266351">
    <property type="protein sequence ID" value="KAH7928636.1"/>
    <property type="molecule type" value="Genomic_DNA"/>
</dbReference>
<evidence type="ECO:0000313" key="1">
    <source>
        <dbReference type="EMBL" id="KAH7928636.1"/>
    </source>
</evidence>
<accession>A0ACB8BUA5</accession>
<comment type="caution">
    <text evidence="1">The sequence shown here is derived from an EMBL/GenBank/DDBJ whole genome shotgun (WGS) entry which is preliminary data.</text>
</comment>
<protein>
    <submittedName>
        <fullName evidence="1">Uncharacterized protein</fullName>
    </submittedName>
</protein>
<reference evidence="1" key="1">
    <citation type="journal article" date="2021" name="New Phytol.">
        <title>Evolutionary innovations through gain and loss of genes in the ectomycorrhizal Boletales.</title>
        <authorList>
            <person name="Wu G."/>
            <person name="Miyauchi S."/>
            <person name="Morin E."/>
            <person name="Kuo A."/>
            <person name="Drula E."/>
            <person name="Varga T."/>
            <person name="Kohler A."/>
            <person name="Feng B."/>
            <person name="Cao Y."/>
            <person name="Lipzen A."/>
            <person name="Daum C."/>
            <person name="Hundley H."/>
            <person name="Pangilinan J."/>
            <person name="Johnson J."/>
            <person name="Barry K."/>
            <person name="LaButti K."/>
            <person name="Ng V."/>
            <person name="Ahrendt S."/>
            <person name="Min B."/>
            <person name="Choi I.G."/>
            <person name="Park H."/>
            <person name="Plett J.M."/>
            <person name="Magnuson J."/>
            <person name="Spatafora J.W."/>
            <person name="Nagy L.G."/>
            <person name="Henrissat B."/>
            <person name="Grigoriev I.V."/>
            <person name="Yang Z.L."/>
            <person name="Xu J."/>
            <person name="Martin F.M."/>
        </authorList>
    </citation>
    <scope>NUCLEOTIDE SEQUENCE</scope>
    <source>
        <strain evidence="1">KUC20120723A-06</strain>
    </source>
</reference>
<evidence type="ECO:0000313" key="2">
    <source>
        <dbReference type="Proteomes" id="UP000790709"/>
    </source>
</evidence>